<evidence type="ECO:0000259" key="1">
    <source>
        <dbReference type="Pfam" id="PF12680"/>
    </source>
</evidence>
<evidence type="ECO:0000313" key="3">
    <source>
        <dbReference type="Proteomes" id="UP001500630"/>
    </source>
</evidence>
<name>A0ABP6YNR3_9ACTN</name>
<keyword evidence="3" id="KW-1185">Reference proteome</keyword>
<protein>
    <submittedName>
        <fullName evidence="2">Nuclear transport factor 2 family protein</fullName>
    </submittedName>
</protein>
<proteinExistence type="predicted"/>
<feature type="domain" description="SnoaL-like" evidence="1">
    <location>
        <begin position="17"/>
        <end position="112"/>
    </location>
</feature>
<dbReference type="InterPro" id="IPR037401">
    <property type="entry name" value="SnoaL-like"/>
</dbReference>
<comment type="caution">
    <text evidence="2">The sequence shown here is derived from an EMBL/GenBank/DDBJ whole genome shotgun (WGS) entry which is preliminary data.</text>
</comment>
<dbReference type="EMBL" id="BAABDQ010000023">
    <property type="protein sequence ID" value="GAA3587525.1"/>
    <property type="molecule type" value="Genomic_DNA"/>
</dbReference>
<reference evidence="3" key="1">
    <citation type="journal article" date="2019" name="Int. J. Syst. Evol. Microbiol.">
        <title>The Global Catalogue of Microorganisms (GCM) 10K type strain sequencing project: providing services to taxonomists for standard genome sequencing and annotation.</title>
        <authorList>
            <consortium name="The Broad Institute Genomics Platform"/>
            <consortium name="The Broad Institute Genome Sequencing Center for Infectious Disease"/>
            <person name="Wu L."/>
            <person name="Ma J."/>
        </authorList>
    </citation>
    <scope>NUCLEOTIDE SEQUENCE [LARGE SCALE GENOMIC DNA]</scope>
    <source>
        <strain evidence="3">JCM 17326</strain>
    </source>
</reference>
<dbReference type="RefSeq" id="WP_345570623.1">
    <property type="nucleotide sequence ID" value="NZ_BAABDQ010000023.1"/>
</dbReference>
<dbReference type="InterPro" id="IPR032710">
    <property type="entry name" value="NTF2-like_dom_sf"/>
</dbReference>
<sequence>MQIHRLAGNPGRAGTSAVMAGDRGAWLSCYADDAVLYDPVGGSPLDAQGAGVRGLDGLDRFWRQGIAPNQVRFDVTAVHAAGDEAAVVATVPIRFPNDGVFVCTINHDNQVVSLRGYWDVQRVLSALSA</sequence>
<dbReference type="Proteomes" id="UP001500630">
    <property type="component" value="Unassembled WGS sequence"/>
</dbReference>
<accession>A0ABP6YNR3</accession>
<dbReference type="Pfam" id="PF12680">
    <property type="entry name" value="SnoaL_2"/>
    <property type="match status" value="1"/>
</dbReference>
<evidence type="ECO:0000313" key="2">
    <source>
        <dbReference type="EMBL" id="GAA3587525.1"/>
    </source>
</evidence>
<organism evidence="2 3">
    <name type="scientific">Nonomuraea rosea</name>
    <dbReference type="NCBI Taxonomy" id="638574"/>
    <lineage>
        <taxon>Bacteria</taxon>
        <taxon>Bacillati</taxon>
        <taxon>Actinomycetota</taxon>
        <taxon>Actinomycetes</taxon>
        <taxon>Streptosporangiales</taxon>
        <taxon>Streptosporangiaceae</taxon>
        <taxon>Nonomuraea</taxon>
    </lineage>
</organism>
<dbReference type="SUPFAM" id="SSF54427">
    <property type="entry name" value="NTF2-like"/>
    <property type="match status" value="1"/>
</dbReference>
<dbReference type="Gene3D" id="3.10.450.50">
    <property type="match status" value="1"/>
</dbReference>
<gene>
    <name evidence="2" type="ORF">GCM10022419_082230</name>
</gene>